<evidence type="ECO:0000313" key="2">
    <source>
        <dbReference type="EMBL" id="KAH9833984.1"/>
    </source>
</evidence>
<accession>A0ABQ8K9P3</accession>
<feature type="compositionally biased region" description="Basic residues" evidence="1">
    <location>
        <begin position="454"/>
        <end position="477"/>
    </location>
</feature>
<protein>
    <submittedName>
        <fullName evidence="2">Uncharacterized protein</fullName>
    </submittedName>
</protein>
<dbReference type="GeneID" id="72002411"/>
<reference evidence="2 3" key="1">
    <citation type="journal article" date="2021" name="Environ. Microbiol.">
        <title>Gene family expansions and transcriptome signatures uncover fungal adaptations to wood decay.</title>
        <authorList>
            <person name="Hage H."/>
            <person name="Miyauchi S."/>
            <person name="Viragh M."/>
            <person name="Drula E."/>
            <person name="Min B."/>
            <person name="Chaduli D."/>
            <person name="Navarro D."/>
            <person name="Favel A."/>
            <person name="Norest M."/>
            <person name="Lesage-Meessen L."/>
            <person name="Balint B."/>
            <person name="Merenyi Z."/>
            <person name="de Eugenio L."/>
            <person name="Morin E."/>
            <person name="Martinez A.T."/>
            <person name="Baldrian P."/>
            <person name="Stursova M."/>
            <person name="Martinez M.J."/>
            <person name="Novotny C."/>
            <person name="Magnuson J.K."/>
            <person name="Spatafora J.W."/>
            <person name="Maurice S."/>
            <person name="Pangilinan J."/>
            <person name="Andreopoulos W."/>
            <person name="LaButti K."/>
            <person name="Hundley H."/>
            <person name="Na H."/>
            <person name="Kuo A."/>
            <person name="Barry K."/>
            <person name="Lipzen A."/>
            <person name="Henrissat B."/>
            <person name="Riley R."/>
            <person name="Ahrendt S."/>
            <person name="Nagy L.G."/>
            <person name="Grigoriev I.V."/>
            <person name="Martin F."/>
            <person name="Rosso M.N."/>
        </authorList>
    </citation>
    <scope>NUCLEOTIDE SEQUENCE [LARGE SCALE GENOMIC DNA]</scope>
    <source>
        <strain evidence="2 3">CIRM-BRFM 1785</strain>
    </source>
</reference>
<feature type="region of interest" description="Disordered" evidence="1">
    <location>
        <begin position="426"/>
        <end position="531"/>
    </location>
</feature>
<proteinExistence type="predicted"/>
<sequence>MSVRPDISRQTLPHSLCFLSSASEMFTWDDTQTTILQASVDKYINANGTARDDVIATALNELEQVQLGELEPLPKEARLQAVEKWLADVSNKRKRQPKKRKRGVMMGTIRGTDVWLDKHRQEVYDNAYSEGTNDPLSKFTDARWATWREVPQEEKAVWEGKAEELRNLVHKEGVKITPRLLPLEPMMNSLGRLCRSVERKSLIEDGAYIVTLYAANTTDKGPVMGVIDHNLEHGATSNFSSLLKTAENYNSIWTLFDGWAKEQLQRKADVLQSRGKPDKPSKAQKKTDFGPLLSVDEETGLPIMLSEAELDSLVAGVVQKWIAIVREFLTHHYLAASNGKVPRIPWKAHASPASCLDASMWLNDIAFQDPSHLKKEQLIRLCKHWREGQDGPDGVKAFKFRSYVNGDGDDACEEYEAYFERWQEEAPAREAKRRRASEQAGAAEEAAAEGSTKKGSKPPRKRNRGKKDKSAKSRGKQKAVSEDESEEEVPLFLPSPGLAGVSSGEDESPVPEQLSTDDDDSGRWSAGPVMETSDMLVQHALDRRDEFADKSPKNVSRGRARGLFVASLCGDKRYRDVAAEYIRAREGTSISGAMPPPIPGVPWASWGWTSPSLPESAHAAADGLSPLIEFLVTEPWKRHNYAIYRRVEQVLLGVGLALRDLDNGQFTNDPDDPPPAHIPIYVQNTALDFNDVRETLLRSIGSISELIIIDDIPPTVWSANTQESRSPTPGHNLIAPDGPLVLDEPPSLPATTFSPSDAASSSRACPSVVFRWTEPFVGPNCRP</sequence>
<evidence type="ECO:0000256" key="1">
    <source>
        <dbReference type="SAM" id="MobiDB-lite"/>
    </source>
</evidence>
<organism evidence="2 3">
    <name type="scientific">Rhodofomes roseus</name>
    <dbReference type="NCBI Taxonomy" id="34475"/>
    <lineage>
        <taxon>Eukaryota</taxon>
        <taxon>Fungi</taxon>
        <taxon>Dikarya</taxon>
        <taxon>Basidiomycota</taxon>
        <taxon>Agaricomycotina</taxon>
        <taxon>Agaricomycetes</taxon>
        <taxon>Polyporales</taxon>
        <taxon>Rhodofomes</taxon>
    </lineage>
</organism>
<dbReference type="Proteomes" id="UP000814176">
    <property type="component" value="Unassembled WGS sequence"/>
</dbReference>
<dbReference type="RefSeq" id="XP_047776640.1">
    <property type="nucleotide sequence ID" value="XM_047921679.1"/>
</dbReference>
<feature type="compositionally biased region" description="Low complexity" evidence="1">
    <location>
        <begin position="438"/>
        <end position="450"/>
    </location>
</feature>
<feature type="compositionally biased region" description="Acidic residues" evidence="1">
    <location>
        <begin position="504"/>
        <end position="520"/>
    </location>
</feature>
<dbReference type="EMBL" id="JADCUA010000016">
    <property type="protein sequence ID" value="KAH9833984.1"/>
    <property type="molecule type" value="Genomic_DNA"/>
</dbReference>
<comment type="caution">
    <text evidence="2">The sequence shown here is derived from an EMBL/GenBank/DDBJ whole genome shotgun (WGS) entry which is preliminary data.</text>
</comment>
<gene>
    <name evidence="2" type="ORF">C8Q71DRAFT_725221</name>
</gene>
<name>A0ABQ8K9P3_9APHY</name>
<keyword evidence="3" id="KW-1185">Reference proteome</keyword>
<evidence type="ECO:0000313" key="3">
    <source>
        <dbReference type="Proteomes" id="UP000814176"/>
    </source>
</evidence>